<sequence>MLAGALCLNTTKKPQLSTGVFELIAISQGTSDLKTYASACWLEETGDLEHLAQLAAFRGHNVMFIFRGDINERSDKLRNVGQSVNSTDGAAEREVGDTDKNTTGAIYHSKKLALQKLLGHYDFYNVLWVEWKDGIAYRKALGRVYKEAWEAQTFEEIDVILG</sequence>
<evidence type="ECO:0000313" key="1">
    <source>
        <dbReference type="EMBL" id="KAF2824834.1"/>
    </source>
</evidence>
<gene>
    <name evidence="1" type="ORF">CC86DRAFT_420065</name>
</gene>
<evidence type="ECO:0008006" key="3">
    <source>
        <dbReference type="Google" id="ProtNLM"/>
    </source>
</evidence>
<organism evidence="1 2">
    <name type="scientific">Ophiobolus disseminans</name>
    <dbReference type="NCBI Taxonomy" id="1469910"/>
    <lineage>
        <taxon>Eukaryota</taxon>
        <taxon>Fungi</taxon>
        <taxon>Dikarya</taxon>
        <taxon>Ascomycota</taxon>
        <taxon>Pezizomycotina</taxon>
        <taxon>Dothideomycetes</taxon>
        <taxon>Pleosporomycetidae</taxon>
        <taxon>Pleosporales</taxon>
        <taxon>Pleosporineae</taxon>
        <taxon>Phaeosphaeriaceae</taxon>
        <taxon>Ophiobolus</taxon>
    </lineage>
</organism>
<name>A0A6A6ZWH0_9PLEO</name>
<protein>
    <recommendedName>
        <fullName evidence="3">Heterokaryon incompatibility domain-containing protein</fullName>
    </recommendedName>
</protein>
<accession>A0A6A6ZWH0</accession>
<evidence type="ECO:0000313" key="2">
    <source>
        <dbReference type="Proteomes" id="UP000799424"/>
    </source>
</evidence>
<dbReference type="EMBL" id="MU006229">
    <property type="protein sequence ID" value="KAF2824834.1"/>
    <property type="molecule type" value="Genomic_DNA"/>
</dbReference>
<dbReference type="OrthoDB" id="5428863at2759"/>
<reference evidence="1" key="1">
    <citation type="journal article" date="2020" name="Stud. Mycol.">
        <title>101 Dothideomycetes genomes: a test case for predicting lifestyles and emergence of pathogens.</title>
        <authorList>
            <person name="Haridas S."/>
            <person name="Albert R."/>
            <person name="Binder M."/>
            <person name="Bloem J."/>
            <person name="Labutti K."/>
            <person name="Salamov A."/>
            <person name="Andreopoulos B."/>
            <person name="Baker S."/>
            <person name="Barry K."/>
            <person name="Bills G."/>
            <person name="Bluhm B."/>
            <person name="Cannon C."/>
            <person name="Castanera R."/>
            <person name="Culley D."/>
            <person name="Daum C."/>
            <person name="Ezra D."/>
            <person name="Gonzalez J."/>
            <person name="Henrissat B."/>
            <person name="Kuo A."/>
            <person name="Liang C."/>
            <person name="Lipzen A."/>
            <person name="Lutzoni F."/>
            <person name="Magnuson J."/>
            <person name="Mondo S."/>
            <person name="Nolan M."/>
            <person name="Ohm R."/>
            <person name="Pangilinan J."/>
            <person name="Park H.-J."/>
            <person name="Ramirez L."/>
            <person name="Alfaro M."/>
            <person name="Sun H."/>
            <person name="Tritt A."/>
            <person name="Yoshinaga Y."/>
            <person name="Zwiers L.-H."/>
            <person name="Turgeon B."/>
            <person name="Goodwin S."/>
            <person name="Spatafora J."/>
            <person name="Crous P."/>
            <person name="Grigoriev I."/>
        </authorList>
    </citation>
    <scope>NUCLEOTIDE SEQUENCE</scope>
    <source>
        <strain evidence="1">CBS 113818</strain>
    </source>
</reference>
<keyword evidence="2" id="KW-1185">Reference proteome</keyword>
<proteinExistence type="predicted"/>
<dbReference type="AlphaFoldDB" id="A0A6A6ZWH0"/>
<dbReference type="Proteomes" id="UP000799424">
    <property type="component" value="Unassembled WGS sequence"/>
</dbReference>